<sequence length="72" mass="8293">MAIEHKVRLVEVLFDRLEIEIAVFQTETHLHCIAGCGKCRSTPEIDASPLEFLPWAFYLFLNGETEDMLLQL</sequence>
<protein>
    <submittedName>
        <fullName evidence="1">Uncharacterized protein</fullName>
    </submittedName>
</protein>
<dbReference type="EMBL" id="FQWE01000001">
    <property type="protein sequence ID" value="SHF78200.1"/>
    <property type="molecule type" value="Genomic_DNA"/>
</dbReference>
<reference evidence="2" key="1">
    <citation type="submission" date="2016-11" db="EMBL/GenBank/DDBJ databases">
        <authorList>
            <person name="Varghese N."/>
            <person name="Submissions S."/>
        </authorList>
    </citation>
    <scope>NUCLEOTIDE SEQUENCE [LARGE SCALE GENOMIC DNA]</scope>
    <source>
        <strain evidence="2">DSM 19741</strain>
    </source>
</reference>
<organism evidence="1 2">
    <name type="scientific">Flavobacterium segetis</name>
    <dbReference type="NCBI Taxonomy" id="271157"/>
    <lineage>
        <taxon>Bacteria</taxon>
        <taxon>Pseudomonadati</taxon>
        <taxon>Bacteroidota</taxon>
        <taxon>Flavobacteriia</taxon>
        <taxon>Flavobacteriales</taxon>
        <taxon>Flavobacteriaceae</taxon>
        <taxon>Flavobacterium</taxon>
    </lineage>
</organism>
<dbReference type="STRING" id="271157.SAMN05444396_101364"/>
<evidence type="ECO:0000313" key="2">
    <source>
        <dbReference type="Proteomes" id="UP000184036"/>
    </source>
</evidence>
<dbReference type="AlphaFoldDB" id="A0A1M5EGA7"/>
<name>A0A1M5EGA7_9FLAO</name>
<gene>
    <name evidence="1" type="ORF">SAMN05444396_101364</name>
</gene>
<dbReference type="RefSeq" id="WP_317045025.1">
    <property type="nucleotide sequence ID" value="NZ_FQWE01000001.1"/>
</dbReference>
<dbReference type="Proteomes" id="UP000184036">
    <property type="component" value="Unassembled WGS sequence"/>
</dbReference>
<keyword evidence="2" id="KW-1185">Reference proteome</keyword>
<proteinExistence type="predicted"/>
<accession>A0A1M5EGA7</accession>
<evidence type="ECO:0000313" key="1">
    <source>
        <dbReference type="EMBL" id="SHF78200.1"/>
    </source>
</evidence>